<evidence type="ECO:0000313" key="3">
    <source>
        <dbReference type="Proteomes" id="UP000183376"/>
    </source>
</evidence>
<dbReference type="STRING" id="211114.SAMN04489726_6721"/>
<feature type="signal peptide" evidence="1">
    <location>
        <begin position="1"/>
        <end position="25"/>
    </location>
</feature>
<evidence type="ECO:0000313" key="2">
    <source>
        <dbReference type="EMBL" id="SDN46288.1"/>
    </source>
</evidence>
<dbReference type="RefSeq" id="WP_030426735.1">
    <property type="nucleotide sequence ID" value="NZ_JOEF01000001.1"/>
</dbReference>
<dbReference type="eggNOG" id="COG4447">
    <property type="taxonomic scope" value="Bacteria"/>
</dbReference>
<reference evidence="2 3" key="1">
    <citation type="submission" date="2016-10" db="EMBL/GenBank/DDBJ databases">
        <authorList>
            <person name="de Groot N.N."/>
        </authorList>
    </citation>
    <scope>NUCLEOTIDE SEQUENCE [LARGE SCALE GENOMIC DNA]</scope>
    <source>
        <strain evidence="2 3">DSM 44149</strain>
    </source>
</reference>
<evidence type="ECO:0000256" key="1">
    <source>
        <dbReference type="SAM" id="SignalP"/>
    </source>
</evidence>
<feature type="chain" id="PRO_5009247285" evidence="1">
    <location>
        <begin position="26"/>
        <end position="371"/>
    </location>
</feature>
<organism evidence="2 3">
    <name type="scientific">Allokutzneria albata</name>
    <name type="common">Kibdelosporangium albatum</name>
    <dbReference type="NCBI Taxonomy" id="211114"/>
    <lineage>
        <taxon>Bacteria</taxon>
        <taxon>Bacillati</taxon>
        <taxon>Actinomycetota</taxon>
        <taxon>Actinomycetes</taxon>
        <taxon>Pseudonocardiales</taxon>
        <taxon>Pseudonocardiaceae</taxon>
        <taxon>Allokutzneria</taxon>
    </lineage>
</organism>
<name>A0A1H0BKX5_ALLAB</name>
<proteinExistence type="predicted"/>
<dbReference type="AlphaFoldDB" id="A0A1H0BKX5"/>
<keyword evidence="1" id="KW-0732">Signal</keyword>
<sequence length="371" mass="37659">MRIRLRAAAVLATAVVFTGFGSASAAAPGWTVTATPKLTPGYVLNGGSMLSANSGWAVGYHLDGMWAGTVALRWDGKSWQRTPTPKGLTLSAVAATGDKSALAVGLKSDKASLAARWDGAKWVELPSPTPGGLPAGADPELSSISVLSENDAWAAGCAQTDDFTAGAPLLNRWNGKAWSAVAVPKPANANFACLRSVAARSATEAWAVGYAGTSAGVRPLALRWDGAKWAEVAVAATGAPEAKFTKVVLSGKDVWAVGFVDPEGGNPLALAPHVQRWDGAKWSVVPVPAKQGLLYGAAADGKGGVYASGYTSSAAPLALKWNGSAWAEVKAGLPAHALLMGVAAVPGTTKVWAFGDDAGDPQQGLAAHLGG</sequence>
<gene>
    <name evidence="2" type="ORF">SAMN04489726_6721</name>
</gene>
<accession>A0A1H0BKX5</accession>
<protein>
    <submittedName>
        <fullName evidence="2">Uncharacterized protein</fullName>
    </submittedName>
</protein>
<keyword evidence="3" id="KW-1185">Reference proteome</keyword>
<dbReference type="EMBL" id="LT629701">
    <property type="protein sequence ID" value="SDN46288.1"/>
    <property type="molecule type" value="Genomic_DNA"/>
</dbReference>
<dbReference type="Proteomes" id="UP000183376">
    <property type="component" value="Chromosome I"/>
</dbReference>
<dbReference type="OrthoDB" id="3454650at2"/>